<dbReference type="InterPro" id="IPR013879">
    <property type="entry name" value="DUF1761"/>
</dbReference>
<gene>
    <name evidence="2" type="ORF">GCM10007392_28920</name>
</gene>
<feature type="transmembrane region" description="Helical" evidence="1">
    <location>
        <begin position="52"/>
        <end position="71"/>
    </location>
</feature>
<keyword evidence="1" id="KW-0812">Transmembrane</keyword>
<evidence type="ECO:0000313" key="3">
    <source>
        <dbReference type="Proteomes" id="UP000626148"/>
    </source>
</evidence>
<evidence type="ECO:0000313" key="2">
    <source>
        <dbReference type="EMBL" id="GGX59299.1"/>
    </source>
</evidence>
<feature type="transmembrane region" description="Helical" evidence="1">
    <location>
        <begin position="77"/>
        <end position="99"/>
    </location>
</feature>
<dbReference type="Pfam" id="PF08570">
    <property type="entry name" value="DUF1761"/>
    <property type="match status" value="1"/>
</dbReference>
<dbReference type="EMBL" id="BMXR01000007">
    <property type="protein sequence ID" value="GGX59299.1"/>
    <property type="molecule type" value="Genomic_DNA"/>
</dbReference>
<dbReference type="AlphaFoldDB" id="A0A918KDZ2"/>
<dbReference type="RefSeq" id="WP_189609910.1">
    <property type="nucleotide sequence ID" value="NZ_BMXR01000007.1"/>
</dbReference>
<reference evidence="2" key="2">
    <citation type="submission" date="2020-09" db="EMBL/GenBank/DDBJ databases">
        <authorList>
            <person name="Sun Q."/>
            <person name="Kim S."/>
        </authorList>
    </citation>
    <scope>NUCLEOTIDE SEQUENCE</scope>
    <source>
        <strain evidence="2">KCTC 22169</strain>
    </source>
</reference>
<evidence type="ECO:0008006" key="4">
    <source>
        <dbReference type="Google" id="ProtNLM"/>
    </source>
</evidence>
<comment type="caution">
    <text evidence="2">The sequence shown here is derived from an EMBL/GenBank/DDBJ whole genome shotgun (WGS) entry which is preliminary data.</text>
</comment>
<feature type="transmembrane region" description="Helical" evidence="1">
    <location>
        <begin position="106"/>
        <end position="126"/>
    </location>
</feature>
<sequence length="127" mass="13381">MEDFSAVSWLAVGTGTVVAFLVGWAWYGPFLFGKKWAEGSGVELGTAQSMPVFAMVSQLVGLFLLSLVIGLTATMDALMTAMLAILAMAVFVVSMGAFVKKTNYALVVDGGYIIVSGIVMILAQAIF</sequence>
<reference evidence="2" key="1">
    <citation type="journal article" date="2014" name="Int. J. Syst. Evol. Microbiol.">
        <title>Complete genome sequence of Corynebacterium casei LMG S-19264T (=DSM 44701T), isolated from a smear-ripened cheese.</title>
        <authorList>
            <consortium name="US DOE Joint Genome Institute (JGI-PGF)"/>
            <person name="Walter F."/>
            <person name="Albersmeier A."/>
            <person name="Kalinowski J."/>
            <person name="Ruckert C."/>
        </authorList>
    </citation>
    <scope>NUCLEOTIDE SEQUENCE</scope>
    <source>
        <strain evidence="2">KCTC 22169</strain>
    </source>
</reference>
<protein>
    <recommendedName>
        <fullName evidence="4">DUF1761 domain-containing protein</fullName>
    </recommendedName>
</protein>
<keyword evidence="1" id="KW-0472">Membrane</keyword>
<evidence type="ECO:0000256" key="1">
    <source>
        <dbReference type="SAM" id="Phobius"/>
    </source>
</evidence>
<name>A0A918KDZ2_9GAMM</name>
<keyword evidence="3" id="KW-1185">Reference proteome</keyword>
<keyword evidence="1" id="KW-1133">Transmembrane helix</keyword>
<dbReference type="Proteomes" id="UP000626148">
    <property type="component" value="Unassembled WGS sequence"/>
</dbReference>
<organism evidence="2 3">
    <name type="scientific">Saccharospirillum salsuginis</name>
    <dbReference type="NCBI Taxonomy" id="418750"/>
    <lineage>
        <taxon>Bacteria</taxon>
        <taxon>Pseudomonadati</taxon>
        <taxon>Pseudomonadota</taxon>
        <taxon>Gammaproteobacteria</taxon>
        <taxon>Oceanospirillales</taxon>
        <taxon>Saccharospirillaceae</taxon>
        <taxon>Saccharospirillum</taxon>
    </lineage>
</organism>
<feature type="transmembrane region" description="Helical" evidence="1">
    <location>
        <begin position="6"/>
        <end position="32"/>
    </location>
</feature>
<proteinExistence type="predicted"/>
<accession>A0A918KDZ2</accession>